<dbReference type="OrthoDB" id="2507021at2759"/>
<proteinExistence type="predicted"/>
<keyword evidence="5" id="KW-1185">Reference proteome</keyword>
<keyword evidence="2" id="KW-0539">Nucleus</keyword>
<dbReference type="GeneID" id="13542176"/>
<dbReference type="HOGENOM" id="CLU_000384_6_4_1"/>
<dbReference type="Pfam" id="PF24626">
    <property type="entry name" value="SH3_Tf2-1"/>
    <property type="match status" value="1"/>
</dbReference>
<evidence type="ECO:0000256" key="2">
    <source>
        <dbReference type="ARBA" id="ARBA00023242"/>
    </source>
</evidence>
<dbReference type="PANTHER" id="PTHR22812">
    <property type="entry name" value="CHROMOBOX PROTEIN"/>
    <property type="match status" value="1"/>
</dbReference>
<name>H6QUW9_PUCGT</name>
<dbReference type="InterPro" id="IPR000953">
    <property type="entry name" value="Chromo/chromo_shadow_dom"/>
</dbReference>
<evidence type="ECO:0000256" key="1">
    <source>
        <dbReference type="ARBA" id="ARBA00004123"/>
    </source>
</evidence>
<accession>H6QUW9</accession>
<dbReference type="KEGG" id="pgr:PGTG_22540"/>
<comment type="subcellular location">
    <subcellularLocation>
        <location evidence="1">Nucleus</location>
    </subcellularLocation>
</comment>
<sequence>MSRRGSRIAQESMKAQFNKGVKDTPNWNVGKEVWLNSRNILTTRLSPKRYHQWLGPFQISKKISQSAYKLTLPLSMQGVHPVFHVSVLQKHSSDTITGRRHTSPEPVQVNKDKGWEVEGALDCWKRGKTVEYLVSWKGFGPEENSWEPVDNLEHCQELVPEFNTKFPDAASRHKSSQRMK</sequence>
<evidence type="ECO:0000313" key="4">
    <source>
        <dbReference type="EMBL" id="EHS64877.1"/>
    </source>
</evidence>
<dbReference type="PROSITE" id="PS50013">
    <property type="entry name" value="CHROMO_2"/>
    <property type="match status" value="1"/>
</dbReference>
<dbReference type="Gene3D" id="2.40.50.40">
    <property type="match status" value="1"/>
</dbReference>
<dbReference type="GO" id="GO:0006338">
    <property type="term" value="P:chromatin remodeling"/>
    <property type="evidence" value="ECO:0007669"/>
    <property type="project" value="UniProtKB-ARBA"/>
</dbReference>
<dbReference type="InterPro" id="IPR051219">
    <property type="entry name" value="Heterochromatin_chromo-domain"/>
</dbReference>
<dbReference type="InterPro" id="IPR023780">
    <property type="entry name" value="Chromo_domain"/>
</dbReference>
<dbReference type="InParanoid" id="H6QUW9"/>
<dbReference type="AlphaFoldDB" id="H6QUW9"/>
<evidence type="ECO:0000259" key="3">
    <source>
        <dbReference type="PROSITE" id="PS50013"/>
    </source>
</evidence>
<dbReference type="STRING" id="418459.H6QUW9"/>
<dbReference type="GO" id="GO:0005634">
    <property type="term" value="C:nucleus"/>
    <property type="evidence" value="ECO:0007669"/>
    <property type="project" value="UniProtKB-SubCell"/>
</dbReference>
<feature type="domain" description="Chromo" evidence="3">
    <location>
        <begin position="115"/>
        <end position="174"/>
    </location>
</feature>
<dbReference type="Proteomes" id="UP000008783">
    <property type="component" value="Unassembled WGS sequence"/>
</dbReference>
<dbReference type="EMBL" id="DS178360">
    <property type="protein sequence ID" value="EHS64877.1"/>
    <property type="molecule type" value="Genomic_DNA"/>
</dbReference>
<evidence type="ECO:0000313" key="5">
    <source>
        <dbReference type="Proteomes" id="UP000008783"/>
    </source>
</evidence>
<dbReference type="InterPro" id="IPR056924">
    <property type="entry name" value="SH3_Tf2-1"/>
</dbReference>
<reference evidence="5" key="1">
    <citation type="journal article" date="2011" name="Proc. Natl. Acad. Sci. U.S.A.">
        <title>Obligate biotrophy features unraveled by the genomic analysis of rust fungi.</title>
        <authorList>
            <person name="Duplessis S."/>
            <person name="Cuomo C.A."/>
            <person name="Lin Y.-C."/>
            <person name="Aerts A."/>
            <person name="Tisserant E."/>
            <person name="Veneault-Fourrey C."/>
            <person name="Joly D.L."/>
            <person name="Hacquard S."/>
            <person name="Amselem J."/>
            <person name="Cantarel B.L."/>
            <person name="Chiu R."/>
            <person name="Coutinho P.M."/>
            <person name="Feau N."/>
            <person name="Field M."/>
            <person name="Frey P."/>
            <person name="Gelhaye E."/>
            <person name="Goldberg J."/>
            <person name="Grabherr M.G."/>
            <person name="Kodira C.D."/>
            <person name="Kohler A."/>
            <person name="Kuees U."/>
            <person name="Lindquist E.A."/>
            <person name="Lucas S.M."/>
            <person name="Mago R."/>
            <person name="Mauceli E."/>
            <person name="Morin E."/>
            <person name="Murat C."/>
            <person name="Pangilinan J.L."/>
            <person name="Park R."/>
            <person name="Pearson M."/>
            <person name="Quesneville H."/>
            <person name="Rouhier N."/>
            <person name="Sakthikumar S."/>
            <person name="Salamov A.A."/>
            <person name="Schmutz J."/>
            <person name="Selles B."/>
            <person name="Shapiro H."/>
            <person name="Tanguay P."/>
            <person name="Tuskan G.A."/>
            <person name="Henrissat B."/>
            <person name="Van de Peer Y."/>
            <person name="Rouze P."/>
            <person name="Ellis J.G."/>
            <person name="Dodds P.N."/>
            <person name="Schein J.E."/>
            <person name="Zhong S."/>
            <person name="Hamelin R.C."/>
            <person name="Grigoriev I.V."/>
            <person name="Szabo L.J."/>
            <person name="Martin F."/>
        </authorList>
    </citation>
    <scope>NUCLEOTIDE SEQUENCE [LARGE SCALE GENOMIC DNA]</scope>
    <source>
        <strain evidence="5">CRL 75-36-700-3 / race SCCL</strain>
    </source>
</reference>
<dbReference type="VEuPathDB" id="FungiDB:PGTG_22540"/>
<protein>
    <recommendedName>
        <fullName evidence="3">Chromo domain-containing protein</fullName>
    </recommendedName>
</protein>
<dbReference type="InterPro" id="IPR016197">
    <property type="entry name" value="Chromo-like_dom_sf"/>
</dbReference>
<dbReference type="RefSeq" id="XP_003888703.1">
    <property type="nucleotide sequence ID" value="XM_003888654.1"/>
</dbReference>
<gene>
    <name evidence="4" type="ORF">PGTG_22540</name>
</gene>
<dbReference type="CDD" id="cd00024">
    <property type="entry name" value="CD_CSD"/>
    <property type="match status" value="1"/>
</dbReference>
<dbReference type="SMART" id="SM00298">
    <property type="entry name" value="CHROMO"/>
    <property type="match status" value="1"/>
</dbReference>
<dbReference type="SUPFAM" id="SSF54160">
    <property type="entry name" value="Chromo domain-like"/>
    <property type="match status" value="1"/>
</dbReference>
<organism evidence="4 5">
    <name type="scientific">Puccinia graminis f. sp. tritici (strain CRL 75-36-700-3 / race SCCL)</name>
    <name type="common">Black stem rust fungus</name>
    <dbReference type="NCBI Taxonomy" id="418459"/>
    <lineage>
        <taxon>Eukaryota</taxon>
        <taxon>Fungi</taxon>
        <taxon>Dikarya</taxon>
        <taxon>Basidiomycota</taxon>
        <taxon>Pucciniomycotina</taxon>
        <taxon>Pucciniomycetes</taxon>
        <taxon>Pucciniales</taxon>
        <taxon>Pucciniaceae</taxon>
        <taxon>Puccinia</taxon>
    </lineage>
</organism>
<dbReference type="Pfam" id="PF00385">
    <property type="entry name" value="Chromo"/>
    <property type="match status" value="1"/>
</dbReference>